<evidence type="ECO:0000313" key="2">
    <source>
        <dbReference type="EMBL" id="KKR87239.1"/>
    </source>
</evidence>
<keyword evidence="1" id="KW-0472">Membrane</keyword>
<dbReference type="Proteomes" id="UP000034616">
    <property type="component" value="Unassembled WGS sequence"/>
</dbReference>
<dbReference type="EMBL" id="LCAH01000004">
    <property type="protein sequence ID" value="KKR87239.1"/>
    <property type="molecule type" value="Genomic_DNA"/>
</dbReference>
<name>A0A0G0UE80_9BACT</name>
<protein>
    <recommendedName>
        <fullName evidence="4">2TM domain-containing protein</fullName>
    </recommendedName>
</protein>
<gene>
    <name evidence="2" type="ORF">UU35_C0004G0012</name>
</gene>
<sequence>MVRVLGSRKNVNHYNKDIKFRLSRICMTMGFFGLIFVFFSYEQVRFLGARFWYVLWLVGTFVWVGFFSHYLLRVIPMKRVEEVDRQEKQKYLPGRKKHKKH</sequence>
<keyword evidence="1" id="KW-0812">Transmembrane</keyword>
<feature type="transmembrane region" description="Helical" evidence="1">
    <location>
        <begin position="53"/>
        <end position="72"/>
    </location>
</feature>
<keyword evidence="1" id="KW-1133">Transmembrane helix</keyword>
<organism evidence="2 3">
    <name type="scientific">Candidatus Uhrbacteria bacterium GW2011_GWC2_41_11</name>
    <dbReference type="NCBI Taxonomy" id="1618985"/>
    <lineage>
        <taxon>Bacteria</taxon>
        <taxon>Candidatus Uhriibacteriota</taxon>
    </lineage>
</organism>
<comment type="caution">
    <text evidence="2">The sequence shown here is derived from an EMBL/GenBank/DDBJ whole genome shotgun (WGS) entry which is preliminary data.</text>
</comment>
<evidence type="ECO:0000256" key="1">
    <source>
        <dbReference type="SAM" id="Phobius"/>
    </source>
</evidence>
<evidence type="ECO:0000313" key="3">
    <source>
        <dbReference type="Proteomes" id="UP000034616"/>
    </source>
</evidence>
<dbReference type="AlphaFoldDB" id="A0A0G0UE80"/>
<proteinExistence type="predicted"/>
<feature type="transmembrane region" description="Helical" evidence="1">
    <location>
        <begin position="21"/>
        <end position="41"/>
    </location>
</feature>
<reference evidence="2 3" key="1">
    <citation type="journal article" date="2015" name="Nature">
        <title>rRNA introns, odd ribosomes, and small enigmatic genomes across a large radiation of phyla.</title>
        <authorList>
            <person name="Brown C.T."/>
            <person name="Hug L.A."/>
            <person name="Thomas B.C."/>
            <person name="Sharon I."/>
            <person name="Castelle C.J."/>
            <person name="Singh A."/>
            <person name="Wilkins M.J."/>
            <person name="Williams K.H."/>
            <person name="Banfield J.F."/>
        </authorList>
    </citation>
    <scope>NUCLEOTIDE SEQUENCE [LARGE SCALE GENOMIC DNA]</scope>
</reference>
<accession>A0A0G0UE80</accession>
<evidence type="ECO:0008006" key="4">
    <source>
        <dbReference type="Google" id="ProtNLM"/>
    </source>
</evidence>